<evidence type="ECO:0000256" key="1">
    <source>
        <dbReference type="ARBA" id="ARBA00001960"/>
    </source>
</evidence>
<comment type="similarity">
    <text evidence="6">Belongs to the multicopper oxidase family.</text>
</comment>
<feature type="domain" description="Plastocyanin-like" evidence="21">
    <location>
        <begin position="213"/>
        <end position="362"/>
    </location>
</feature>
<evidence type="ECO:0000256" key="10">
    <source>
        <dbReference type="ARBA" id="ARBA00022630"/>
    </source>
</evidence>
<dbReference type="EC" id="1.7.2.1" evidence="8"/>
<dbReference type="SUPFAM" id="SSF49503">
    <property type="entry name" value="Cupredoxins"/>
    <property type="match status" value="2"/>
</dbReference>
<keyword evidence="12" id="KW-0677">Repeat</keyword>
<dbReference type="Pfam" id="PF07732">
    <property type="entry name" value="Cu-oxidase_3"/>
    <property type="match status" value="1"/>
</dbReference>
<keyword evidence="13" id="KW-0574">Periplasm</keyword>
<evidence type="ECO:0000256" key="17">
    <source>
        <dbReference type="ARBA" id="ARBA00023063"/>
    </source>
</evidence>
<evidence type="ECO:0000256" key="13">
    <source>
        <dbReference type="ARBA" id="ARBA00022764"/>
    </source>
</evidence>
<evidence type="ECO:0000256" key="6">
    <source>
        <dbReference type="ARBA" id="ARBA00010609"/>
    </source>
</evidence>
<gene>
    <name evidence="23" type="primary">nirK</name>
    <name evidence="23" type="ORF">WKR92_06515</name>
</gene>
<feature type="signal peptide" evidence="20">
    <location>
        <begin position="1"/>
        <end position="26"/>
    </location>
</feature>
<comment type="caution">
    <text evidence="23">The sequence shown here is derived from an EMBL/GenBank/DDBJ whole genome shotgun (WGS) entry which is preliminary data.</text>
</comment>
<evidence type="ECO:0000256" key="14">
    <source>
        <dbReference type="ARBA" id="ARBA00022827"/>
    </source>
</evidence>
<dbReference type="Proteomes" id="UP001580928">
    <property type="component" value="Unassembled WGS sequence"/>
</dbReference>
<evidence type="ECO:0000256" key="18">
    <source>
        <dbReference type="ARBA" id="ARBA00032356"/>
    </source>
</evidence>
<comment type="pathway">
    <text evidence="5">Nitrogen metabolism; nitrate reduction (denitrification); dinitrogen from nitrate: step 2/4.</text>
</comment>
<keyword evidence="16" id="KW-0186">Copper</keyword>
<dbReference type="Gene3D" id="2.60.40.420">
    <property type="entry name" value="Cupredoxins - blue copper proteins"/>
    <property type="match status" value="2"/>
</dbReference>
<dbReference type="EMBL" id="JBBVGT010000002">
    <property type="protein sequence ID" value="MFB5945478.1"/>
    <property type="molecule type" value="Genomic_DNA"/>
</dbReference>
<keyword evidence="17" id="KW-0534">Nitrate assimilation</keyword>
<sequence>MKKVNIQHLVKKLVPIGIVAMTALFAACSGQSSGPGVMEATFEGEGDDLERITQEMVMPPLVPEHEQVATGGPKVVEVTVEIEEKKMEVAPGDSIWALTFNGSVPGPLIVVHQNDFVELTLKNPATNTMMHNIDFHSATGHEGGADISKVNPGEEVTFRFRATRAGVFVYHCAPGGMMTPMHVVSGMNGAIMVLPREGLKDEKGKLVKYDKAFYVMEQDYYLPKNEDGSFKSIATANESMSEMEQSIRTLIPTHIVFNGRRNSLTGKNAMSVNVGDNVLFISGQANRDTRLHLIGGHADLFWPGGKFSNTPYTDFETWAIPGGSAAAALYKFREPGTYTFLNHNLIEAVAFGAVAQVKAEGEWDNALMKEISEAGPIK</sequence>
<dbReference type="PROSITE" id="PS51257">
    <property type="entry name" value="PROKAR_LIPOPROTEIN"/>
    <property type="match status" value="1"/>
</dbReference>
<comment type="catalytic activity">
    <reaction evidence="19">
        <text>nitric oxide + Fe(III)-[cytochrome c] + H2O = Fe(II)-[cytochrome c] + nitrite + 2 H(+)</text>
        <dbReference type="Rhea" id="RHEA:15233"/>
        <dbReference type="Rhea" id="RHEA-COMP:10350"/>
        <dbReference type="Rhea" id="RHEA-COMP:14399"/>
        <dbReference type="ChEBI" id="CHEBI:15377"/>
        <dbReference type="ChEBI" id="CHEBI:15378"/>
        <dbReference type="ChEBI" id="CHEBI:16301"/>
        <dbReference type="ChEBI" id="CHEBI:16480"/>
        <dbReference type="ChEBI" id="CHEBI:29033"/>
        <dbReference type="ChEBI" id="CHEBI:29034"/>
        <dbReference type="EC" id="1.7.2.1"/>
    </reaction>
</comment>
<comment type="cofactor">
    <cofactor evidence="3">
        <name>FAD</name>
        <dbReference type="ChEBI" id="CHEBI:57692"/>
    </cofactor>
</comment>
<evidence type="ECO:0000259" key="21">
    <source>
        <dbReference type="Pfam" id="PF00394"/>
    </source>
</evidence>
<protein>
    <recommendedName>
        <fullName evidence="9">Copper-containing nitrite reductase</fullName>
        <ecNumber evidence="8">1.7.2.1</ecNumber>
    </recommendedName>
    <alternativeName>
        <fullName evidence="18">Cu-NIR</fullName>
    </alternativeName>
</protein>
<evidence type="ECO:0000256" key="9">
    <source>
        <dbReference type="ARBA" id="ARBA00017290"/>
    </source>
</evidence>
<keyword evidence="14" id="KW-0274">FAD</keyword>
<dbReference type="InterPro" id="IPR011707">
    <property type="entry name" value="Cu-oxidase-like_N"/>
</dbReference>
<dbReference type="CDD" id="cd11020">
    <property type="entry name" value="CuRO_1_CuNIR"/>
    <property type="match status" value="1"/>
</dbReference>
<feature type="chain" id="PRO_5046044000" description="Copper-containing nitrite reductase" evidence="20">
    <location>
        <begin position="27"/>
        <end position="378"/>
    </location>
</feature>
<evidence type="ECO:0000256" key="7">
    <source>
        <dbReference type="ARBA" id="ARBA00011233"/>
    </source>
</evidence>
<dbReference type="PRINTS" id="PR00695">
    <property type="entry name" value="CUNO2RDTASE"/>
</dbReference>
<keyword evidence="11" id="KW-0479">Metal-binding</keyword>
<evidence type="ECO:0000256" key="4">
    <source>
        <dbReference type="ARBA" id="ARBA00004418"/>
    </source>
</evidence>
<comment type="cofactor">
    <cofactor evidence="2">
        <name>Cu(2+)</name>
        <dbReference type="ChEBI" id="CHEBI:29036"/>
    </cofactor>
</comment>
<evidence type="ECO:0000256" key="3">
    <source>
        <dbReference type="ARBA" id="ARBA00001974"/>
    </source>
</evidence>
<reference evidence="23 24" key="1">
    <citation type="submission" date="2024-04" db="EMBL/GenBank/DDBJ databases">
        <title>Albibacterium profundi sp. nov., isolated from sediment of the Challenger Deep of Mariana Trench.</title>
        <authorList>
            <person name="Wang Y."/>
        </authorList>
    </citation>
    <scope>NUCLEOTIDE SEQUENCE [LARGE SCALE GENOMIC DNA]</scope>
    <source>
        <strain evidence="23 24">RHL897</strain>
    </source>
</reference>
<evidence type="ECO:0000256" key="19">
    <source>
        <dbReference type="ARBA" id="ARBA00049340"/>
    </source>
</evidence>
<evidence type="ECO:0000256" key="11">
    <source>
        <dbReference type="ARBA" id="ARBA00022723"/>
    </source>
</evidence>
<evidence type="ECO:0000256" key="8">
    <source>
        <dbReference type="ARBA" id="ARBA00011882"/>
    </source>
</evidence>
<evidence type="ECO:0000256" key="5">
    <source>
        <dbReference type="ARBA" id="ARBA00005127"/>
    </source>
</evidence>
<evidence type="ECO:0000256" key="16">
    <source>
        <dbReference type="ARBA" id="ARBA00023008"/>
    </source>
</evidence>
<organism evidence="23 24">
    <name type="scientific">Albibacterium profundi</name>
    <dbReference type="NCBI Taxonomy" id="3134906"/>
    <lineage>
        <taxon>Bacteria</taxon>
        <taxon>Pseudomonadati</taxon>
        <taxon>Bacteroidota</taxon>
        <taxon>Sphingobacteriia</taxon>
        <taxon>Sphingobacteriales</taxon>
        <taxon>Sphingobacteriaceae</taxon>
        <taxon>Albibacterium</taxon>
    </lineage>
</organism>
<evidence type="ECO:0000256" key="2">
    <source>
        <dbReference type="ARBA" id="ARBA00001973"/>
    </source>
</evidence>
<evidence type="ECO:0000256" key="20">
    <source>
        <dbReference type="SAM" id="SignalP"/>
    </source>
</evidence>
<dbReference type="InterPro" id="IPR008972">
    <property type="entry name" value="Cupredoxin"/>
</dbReference>
<dbReference type="RefSeq" id="WP_375557016.1">
    <property type="nucleotide sequence ID" value="NZ_JBBVGT010000002.1"/>
</dbReference>
<proteinExistence type="inferred from homology"/>
<evidence type="ECO:0000259" key="22">
    <source>
        <dbReference type="Pfam" id="PF07732"/>
    </source>
</evidence>
<comment type="cofactor">
    <cofactor evidence="1">
        <name>Cu(+)</name>
        <dbReference type="ChEBI" id="CHEBI:49552"/>
    </cofactor>
</comment>
<dbReference type="InterPro" id="IPR001117">
    <property type="entry name" value="Cu-oxidase_2nd"/>
</dbReference>
<keyword evidence="20" id="KW-0732">Signal</keyword>
<dbReference type="PANTHER" id="PTHR11709:SF394">
    <property type="entry name" value="FI03373P-RELATED"/>
    <property type="match status" value="1"/>
</dbReference>
<keyword evidence="24" id="KW-1185">Reference proteome</keyword>
<dbReference type="GO" id="GO:0050421">
    <property type="term" value="F:nitrite reductase (NO-forming) activity"/>
    <property type="evidence" value="ECO:0007669"/>
    <property type="project" value="UniProtKB-EC"/>
</dbReference>
<evidence type="ECO:0000256" key="12">
    <source>
        <dbReference type="ARBA" id="ARBA00022737"/>
    </source>
</evidence>
<feature type="domain" description="Plastocyanin-like" evidence="22">
    <location>
        <begin position="83"/>
        <end position="197"/>
    </location>
</feature>
<keyword evidence="10" id="KW-0285">Flavoprotein</keyword>
<comment type="subunit">
    <text evidence="7">Homotrimer.</text>
</comment>
<dbReference type="InterPro" id="IPR045087">
    <property type="entry name" value="Cu-oxidase_fam"/>
</dbReference>
<dbReference type="Pfam" id="PF00394">
    <property type="entry name" value="Cu-oxidase"/>
    <property type="match status" value="1"/>
</dbReference>
<evidence type="ECO:0000313" key="24">
    <source>
        <dbReference type="Proteomes" id="UP001580928"/>
    </source>
</evidence>
<comment type="subcellular location">
    <subcellularLocation>
        <location evidence="4">Periplasm</location>
    </subcellularLocation>
</comment>
<dbReference type="InterPro" id="IPR001287">
    <property type="entry name" value="NO2-reductase_Cu"/>
</dbReference>
<evidence type="ECO:0000313" key="23">
    <source>
        <dbReference type="EMBL" id="MFB5945478.1"/>
    </source>
</evidence>
<dbReference type="PANTHER" id="PTHR11709">
    <property type="entry name" value="MULTI-COPPER OXIDASE"/>
    <property type="match status" value="1"/>
</dbReference>
<name>A0ABV5CD40_9SPHI</name>
<dbReference type="NCBIfam" id="TIGR02376">
    <property type="entry name" value="Cu_nitrite_red"/>
    <property type="match status" value="1"/>
</dbReference>
<accession>A0ABV5CD40</accession>
<evidence type="ECO:0000256" key="15">
    <source>
        <dbReference type="ARBA" id="ARBA00023002"/>
    </source>
</evidence>
<keyword evidence="15 23" id="KW-0560">Oxidoreductase</keyword>